<proteinExistence type="predicted"/>
<evidence type="ECO:0000313" key="2">
    <source>
        <dbReference type="Proteomes" id="UP000290540"/>
    </source>
</evidence>
<protein>
    <submittedName>
        <fullName evidence="1">Uncharacterized protein</fullName>
    </submittedName>
</protein>
<accession>A0A4Q2V4I2</accession>
<gene>
    <name evidence="1" type="ORF">BFJ63_vAg15501</name>
</gene>
<organism evidence="1 2">
    <name type="scientific">Fusarium oxysporum f. sp. narcissi</name>
    <dbReference type="NCBI Taxonomy" id="451672"/>
    <lineage>
        <taxon>Eukaryota</taxon>
        <taxon>Fungi</taxon>
        <taxon>Dikarya</taxon>
        <taxon>Ascomycota</taxon>
        <taxon>Pezizomycotina</taxon>
        <taxon>Sordariomycetes</taxon>
        <taxon>Hypocreomycetidae</taxon>
        <taxon>Hypocreales</taxon>
        <taxon>Nectriaceae</taxon>
        <taxon>Fusarium</taxon>
        <taxon>Fusarium oxysporum species complex</taxon>
    </lineage>
</organism>
<dbReference type="EMBL" id="MQTW01000234">
    <property type="protein sequence ID" value="RYC81612.1"/>
    <property type="molecule type" value="Genomic_DNA"/>
</dbReference>
<evidence type="ECO:0000313" key="1">
    <source>
        <dbReference type="EMBL" id="RYC81612.1"/>
    </source>
</evidence>
<comment type="caution">
    <text evidence="1">The sequence shown here is derived from an EMBL/GenBank/DDBJ whole genome shotgun (WGS) entry which is preliminary data.</text>
</comment>
<dbReference type="AlphaFoldDB" id="A0A4Q2V4I2"/>
<name>A0A4Q2V4I2_FUSOX</name>
<sequence>MMYLGVQSYIANLRGRQDEKGNMLVHIVADNSSNLSSQHHRHSTSEIVSVTLEIETMAGN</sequence>
<dbReference type="Proteomes" id="UP000290540">
    <property type="component" value="Unassembled WGS sequence"/>
</dbReference>
<reference evidence="1 2" key="1">
    <citation type="submission" date="2016-12" db="EMBL/GenBank/DDBJ databases">
        <title>Draft genome sequence of Fusarium oxysporum causing rot on Narcissus.</title>
        <authorList>
            <person name="Armitage A.D."/>
            <person name="Taylor A."/>
            <person name="Clarkson J.P."/>
            <person name="Harrison R.J."/>
            <person name="Jackson A.C."/>
        </authorList>
    </citation>
    <scope>NUCLEOTIDE SEQUENCE [LARGE SCALE GENOMIC DNA]</scope>
    <source>
        <strain evidence="1 2">N139</strain>
    </source>
</reference>